<organism evidence="1 2">
    <name type="scientific">Pectobacterium actinidiae</name>
    <dbReference type="NCBI Taxonomy" id="1507808"/>
    <lineage>
        <taxon>Bacteria</taxon>
        <taxon>Pseudomonadati</taxon>
        <taxon>Pseudomonadota</taxon>
        <taxon>Gammaproteobacteria</taxon>
        <taxon>Enterobacterales</taxon>
        <taxon>Pectobacteriaceae</taxon>
        <taxon>Pectobacterium</taxon>
    </lineage>
</organism>
<accession>A0ABW8GE61</accession>
<dbReference type="EMBL" id="JBIXLL010000011">
    <property type="protein sequence ID" value="MFJ5430958.1"/>
    <property type="molecule type" value="Genomic_DNA"/>
</dbReference>
<reference evidence="1 2" key="1">
    <citation type="submission" date="2024-10" db="EMBL/GenBank/DDBJ databases">
        <authorList>
            <person name="Lu C.-H."/>
        </authorList>
    </citation>
    <scope>NUCLEOTIDE SEQUENCE [LARGE SCALE GENOMIC DNA]</scope>
    <source>
        <strain evidence="1 2">22ZTDG03-2</strain>
    </source>
</reference>
<evidence type="ECO:0000313" key="2">
    <source>
        <dbReference type="Proteomes" id="UP001617689"/>
    </source>
</evidence>
<keyword evidence="2" id="KW-1185">Reference proteome</keyword>
<protein>
    <submittedName>
        <fullName evidence="1">Uncharacterized protein</fullName>
    </submittedName>
</protein>
<evidence type="ECO:0000313" key="1">
    <source>
        <dbReference type="EMBL" id="MFJ5430958.1"/>
    </source>
</evidence>
<proteinExistence type="predicted"/>
<dbReference type="Proteomes" id="UP001617689">
    <property type="component" value="Unassembled WGS sequence"/>
</dbReference>
<gene>
    <name evidence="1" type="ORF">ACIPUP_17595</name>
</gene>
<dbReference type="RefSeq" id="WP_349883342.1">
    <property type="nucleotide sequence ID" value="NZ_JBEHFJ010000029.1"/>
</dbReference>
<name>A0ABW8GE61_9GAMM</name>
<comment type="caution">
    <text evidence="1">The sequence shown here is derived from an EMBL/GenBank/DDBJ whole genome shotgun (WGS) entry which is preliminary data.</text>
</comment>
<sequence>MLSPCASTCPVQPECLLAPVTVADARQTVQHIVLVAGNELAQAGFTATGWC</sequence>